<comment type="similarity">
    <text evidence="1">Belongs to the UPF0276 family.</text>
</comment>
<organism evidence="2 4">
    <name type="scientific">Legionella jamestowniensis</name>
    <dbReference type="NCBI Taxonomy" id="455"/>
    <lineage>
        <taxon>Bacteria</taxon>
        <taxon>Pseudomonadati</taxon>
        <taxon>Pseudomonadota</taxon>
        <taxon>Gammaproteobacteria</taxon>
        <taxon>Legionellales</taxon>
        <taxon>Legionellaceae</taxon>
        <taxon>Legionella</taxon>
    </lineage>
</organism>
<dbReference type="Proteomes" id="UP000054715">
    <property type="component" value="Unassembled WGS sequence"/>
</dbReference>
<dbReference type="RefSeq" id="WP_058448168.1">
    <property type="nucleotide sequence ID" value="NZ_CAAAJF010000003.1"/>
</dbReference>
<dbReference type="HAMAP" id="MF_00697">
    <property type="entry name" value="UPF0276"/>
    <property type="match status" value="1"/>
</dbReference>
<evidence type="ECO:0000256" key="1">
    <source>
        <dbReference type="HAMAP-Rule" id="MF_00697"/>
    </source>
</evidence>
<reference evidence="2 4" key="1">
    <citation type="submission" date="2015-11" db="EMBL/GenBank/DDBJ databases">
        <title>Genomic analysis of 38 Legionella species identifies large and diverse effector repertoires.</title>
        <authorList>
            <person name="Burstein D."/>
            <person name="Amaro F."/>
            <person name="Zusman T."/>
            <person name="Lifshitz Z."/>
            <person name="Cohen O."/>
            <person name="Gilbert J.A."/>
            <person name="Pupko T."/>
            <person name="Shuman H.A."/>
            <person name="Segal G."/>
        </authorList>
    </citation>
    <scope>NUCLEOTIDE SEQUENCE [LARGE SCALE GENOMIC DNA]</scope>
    <source>
        <strain evidence="2 4">JA-26-G1-E2</strain>
    </source>
</reference>
<reference evidence="3 5" key="2">
    <citation type="submission" date="2016-05" db="EMBL/GenBank/DDBJ databases">
        <authorList>
            <person name="Prochazka B."/>
            <person name="Indra A."/>
            <person name="Hasenberger P."/>
            <person name="Blaschitz M."/>
            <person name="Wagner L."/>
            <person name="Wewalka G."/>
            <person name="Sorschag S."/>
            <person name="Schmid D."/>
            <person name="Ruppitsch W."/>
        </authorList>
    </citation>
    <scope>NUCLEOTIDE SEQUENCE [LARGE SCALE GENOMIC DNA]</scope>
    <source>
        <strain evidence="3 5">974010_12</strain>
    </source>
</reference>
<dbReference type="Proteomes" id="UP000093336">
    <property type="component" value="Unassembled WGS sequence"/>
</dbReference>
<proteinExistence type="inferred from homology"/>
<dbReference type="InterPro" id="IPR007801">
    <property type="entry name" value="MbnB/TglH/ChrH"/>
</dbReference>
<dbReference type="EMBL" id="LNYG01000001">
    <property type="protein sequence ID" value="KTD13294.1"/>
    <property type="molecule type" value="Genomic_DNA"/>
</dbReference>
<gene>
    <name evidence="3" type="ORF">A8135_12260</name>
    <name evidence="2" type="ORF">Ljam_0084</name>
</gene>
<dbReference type="Gene3D" id="3.20.20.150">
    <property type="entry name" value="Divalent-metal-dependent TIM barrel enzymes"/>
    <property type="match status" value="1"/>
</dbReference>
<dbReference type="Pfam" id="PF05114">
    <property type="entry name" value="MbnB_TglH_ChrH"/>
    <property type="match status" value="1"/>
</dbReference>
<accession>A0A0W0UZL7</accession>
<dbReference type="OrthoDB" id="9763101at2"/>
<name>A0A0W0UZL7_9GAMM</name>
<dbReference type="PATRIC" id="fig|455.5.peg.87"/>
<dbReference type="NCBIfam" id="NF003818">
    <property type="entry name" value="PRK05409.1"/>
    <property type="match status" value="1"/>
</dbReference>
<dbReference type="InterPro" id="IPR036237">
    <property type="entry name" value="Xyl_isomerase-like_sf"/>
</dbReference>
<dbReference type="STRING" id="455.Ljam_0084"/>
<sequence>MISPIQRKIPYLGFGLGLRPEHYEEVLQTMPTIDWFEIITENYLIPGGKPLYFLDKIREHYPIVMHGVSLSIGSTDALDWEYLKQVKELAARIEPQWISDHLCWTGINGLNLHDLLPIPYTLDAIEHIVLRIHQIQEYFGRQILIENVSSYLSYKESEMKEWEFIAEIANRADCYLLCDVNNIYVSSINHQFNALDYLDGIPAQRVAQIHLAGHSNFGDYIIDTHDAPVIQPVWDLYAEAIKRFGPISTMIERDDNIPPLAELLLELEEAKKIAQSVDEISQ</sequence>
<dbReference type="SUPFAM" id="SSF51658">
    <property type="entry name" value="Xylose isomerase-like"/>
    <property type="match status" value="1"/>
</dbReference>
<evidence type="ECO:0000313" key="4">
    <source>
        <dbReference type="Proteomes" id="UP000054715"/>
    </source>
</evidence>
<dbReference type="AlphaFoldDB" id="A0A0W0UZL7"/>
<dbReference type="EMBL" id="LYOZ01000016">
    <property type="protein sequence ID" value="OCH98322.1"/>
    <property type="molecule type" value="Genomic_DNA"/>
</dbReference>
<protein>
    <recommendedName>
        <fullName evidence="1">UPF0276 protein A8135_12260</fullName>
    </recommendedName>
</protein>
<dbReference type="PANTHER" id="PTHR42194:SF1">
    <property type="entry name" value="UPF0276 PROTEIN HI_1600"/>
    <property type="match status" value="1"/>
</dbReference>
<evidence type="ECO:0000313" key="5">
    <source>
        <dbReference type="Proteomes" id="UP000093336"/>
    </source>
</evidence>
<dbReference type="PANTHER" id="PTHR42194">
    <property type="entry name" value="UPF0276 PROTEIN HI_1600"/>
    <property type="match status" value="1"/>
</dbReference>
<evidence type="ECO:0000313" key="2">
    <source>
        <dbReference type="EMBL" id="KTD13294.1"/>
    </source>
</evidence>
<evidence type="ECO:0000313" key="3">
    <source>
        <dbReference type="EMBL" id="OCH98322.1"/>
    </source>
</evidence>
<comment type="caution">
    <text evidence="2">The sequence shown here is derived from an EMBL/GenBank/DDBJ whole genome shotgun (WGS) entry which is preliminary data.</text>
</comment>
<keyword evidence="5" id="KW-1185">Reference proteome</keyword>